<reference evidence="2" key="1">
    <citation type="submission" date="2019-05" db="EMBL/GenBank/DDBJ databases">
        <title>Annotation for the trematode Paragonimus heterotremus.</title>
        <authorList>
            <person name="Choi Y.-J."/>
        </authorList>
    </citation>
    <scope>NUCLEOTIDE SEQUENCE</scope>
    <source>
        <strain evidence="2">LC</strain>
    </source>
</reference>
<feature type="region of interest" description="Disordered" evidence="1">
    <location>
        <begin position="383"/>
        <end position="431"/>
    </location>
</feature>
<name>A0A8J4SRY6_9TREM</name>
<feature type="compositionally biased region" description="Basic and acidic residues" evidence="1">
    <location>
        <begin position="383"/>
        <end position="392"/>
    </location>
</feature>
<dbReference type="EMBL" id="LUCH01001075">
    <property type="protein sequence ID" value="KAF5403725.1"/>
    <property type="molecule type" value="Genomic_DNA"/>
</dbReference>
<accession>A0A8J4SRY6</accession>
<feature type="compositionally biased region" description="Basic and acidic residues" evidence="1">
    <location>
        <begin position="206"/>
        <end position="216"/>
    </location>
</feature>
<keyword evidence="3" id="KW-1185">Reference proteome</keyword>
<gene>
    <name evidence="2" type="ORF">PHET_02729</name>
</gene>
<evidence type="ECO:0000256" key="1">
    <source>
        <dbReference type="SAM" id="MobiDB-lite"/>
    </source>
</evidence>
<proteinExistence type="predicted"/>
<protein>
    <submittedName>
        <fullName evidence="2">Uncharacterized protein</fullName>
    </submittedName>
</protein>
<dbReference type="OrthoDB" id="6253113at2759"/>
<feature type="region of interest" description="Disordered" evidence="1">
    <location>
        <begin position="502"/>
        <end position="525"/>
    </location>
</feature>
<comment type="caution">
    <text evidence="2">The sequence shown here is derived from an EMBL/GenBank/DDBJ whole genome shotgun (WGS) entry which is preliminary data.</text>
</comment>
<dbReference type="Proteomes" id="UP000748531">
    <property type="component" value="Unassembled WGS sequence"/>
</dbReference>
<feature type="compositionally biased region" description="Basic and acidic residues" evidence="1">
    <location>
        <begin position="516"/>
        <end position="525"/>
    </location>
</feature>
<evidence type="ECO:0000313" key="2">
    <source>
        <dbReference type="EMBL" id="KAF5403725.1"/>
    </source>
</evidence>
<feature type="region of interest" description="Disordered" evidence="1">
    <location>
        <begin position="187"/>
        <end position="227"/>
    </location>
</feature>
<feature type="compositionally biased region" description="Polar residues" evidence="1">
    <location>
        <begin position="398"/>
        <end position="407"/>
    </location>
</feature>
<feature type="compositionally biased region" description="Polar residues" evidence="1">
    <location>
        <begin position="187"/>
        <end position="196"/>
    </location>
</feature>
<organism evidence="2 3">
    <name type="scientific">Paragonimus heterotremus</name>
    <dbReference type="NCBI Taxonomy" id="100268"/>
    <lineage>
        <taxon>Eukaryota</taxon>
        <taxon>Metazoa</taxon>
        <taxon>Spiralia</taxon>
        <taxon>Lophotrochozoa</taxon>
        <taxon>Platyhelminthes</taxon>
        <taxon>Trematoda</taxon>
        <taxon>Digenea</taxon>
        <taxon>Plagiorchiida</taxon>
        <taxon>Troglotremata</taxon>
        <taxon>Troglotrematidae</taxon>
        <taxon>Paragonimus</taxon>
    </lineage>
</organism>
<dbReference type="AlphaFoldDB" id="A0A8J4SRY6"/>
<feature type="compositionally biased region" description="Polar residues" evidence="1">
    <location>
        <begin position="416"/>
        <end position="431"/>
    </location>
</feature>
<sequence length="695" mass="79267">MGMSPNNPLPKFRLISVPLVRCKPPKGLPTFPPDMQSSEHYNRHSQPQRHYPLHQSETQQLWYVLDKDVEKQLSTKHCHSSFPNLVPWSCLLHPNPAWSKTGFHPQYYNTIPLKSTPQRRLSHGSSKIYRDQPPVFMGQQSVRPSSVDAFRNIQNVQNVRPVQLRRDPDLVKHCNRWPTGQTNVLRIASSVPSDQQIPVGPPEAGDSSKEEIEGAKDGPNSDTDTLPQLERKLNRLYERKQQLTDRLMEEERNLQSLLREEMSITGVNPDVSSHTAHQCIQNSAQITLSDLSIPSADEENQVPHPNCIMGKFRWKTARRSKSAHERSSEKATFRYTELSDESPNFRGFAPLDTPPQLSLEKRPEMPILRKNLKWWRLNRRRSTIEESKRRPSAEAVSENPSLRSRGSSMPPYDQRAATTYNNTPRGRSNRSSVKLPRFIVPDWCDKVVLGNAGQFFVGHNQFPDHWIIMRNSNQVMLMNNEKQLGYRGNLFFQPTAQCPNHEMAGPSTSSGQVYTDVDRRPSPTKKDETLRAVVNTVTGNVSVPILSKSDENHRKHKMINRLFHPQPEQWTTVRYEPGLQRCSTKVRHSPPPVPPKGVAHPVGSHLATPIYFHPVLKYAQDLRHARTTTASSDSGVKYRSHELQRADSNNIKHFLLATAGLKAQVNTTDRTTFAPIQLSDRMAYTQTVSEQLAYE</sequence>
<evidence type="ECO:0000313" key="3">
    <source>
        <dbReference type="Proteomes" id="UP000748531"/>
    </source>
</evidence>